<dbReference type="STRING" id="1344418.A0A1D2V9H1"/>
<evidence type="ECO:0000256" key="2">
    <source>
        <dbReference type="ARBA" id="ARBA00007742"/>
    </source>
</evidence>
<evidence type="ECO:0000256" key="3">
    <source>
        <dbReference type="ARBA" id="ARBA00022516"/>
    </source>
</evidence>
<sequence>MVAIVIRPRSKNLKEFKTSLDYNTPVNSLIEQIASFNNISSSRLRLTFASPVYTKTKIVKQSPLNGDYSLSEQKDKFFKEFIDSNSNELTLFVKDLGPQIAWKTVFILEYLGPLLIHPFFYYLSHSSYFLNYNGFLTIFKIENHSNIQKISLILVLLHFLKREFETIFVHKFSLSTMPLFNLFKNSGHYWILSGFNLSIFIYFNNFLNPDNSLLNFLFYTKADYENNLIPGVLILGWLFAEISNLICHLNLSSLRKDGSKDHKIPFGYGFNLVSCPNYFFESISWLFFFLINLNPFSLFFLVVSTAQMVIWGIKKHKRYLKDFGDKYPRNRKIYFPYIF</sequence>
<dbReference type="GO" id="GO:0016627">
    <property type="term" value="F:oxidoreductase activity, acting on the CH-CH group of donors"/>
    <property type="evidence" value="ECO:0007669"/>
    <property type="project" value="InterPro"/>
</dbReference>
<dbReference type="GeneID" id="30967738"/>
<dbReference type="Pfam" id="PF02544">
    <property type="entry name" value="Steroid_dh"/>
    <property type="match status" value="1"/>
</dbReference>
<gene>
    <name evidence="11" type="ORF">ASCRUDRAFT_78013</name>
</gene>
<feature type="transmembrane region" description="Helical" evidence="9">
    <location>
        <begin position="227"/>
        <end position="247"/>
    </location>
</feature>
<evidence type="ECO:0000256" key="6">
    <source>
        <dbReference type="ARBA" id="ARBA00023002"/>
    </source>
</evidence>
<evidence type="ECO:0000256" key="5">
    <source>
        <dbReference type="ARBA" id="ARBA00022989"/>
    </source>
</evidence>
<dbReference type="Gene3D" id="1.20.120.1630">
    <property type="match status" value="1"/>
</dbReference>
<keyword evidence="4 9" id="KW-0812">Transmembrane</keyword>
<dbReference type="Proteomes" id="UP000095038">
    <property type="component" value="Unassembled WGS sequence"/>
</dbReference>
<dbReference type="FunCoup" id="A0A1D2V9H1">
    <property type="interactions" value="402"/>
</dbReference>
<evidence type="ECO:0000256" key="1">
    <source>
        <dbReference type="ARBA" id="ARBA00004141"/>
    </source>
</evidence>
<evidence type="ECO:0000256" key="7">
    <source>
        <dbReference type="ARBA" id="ARBA00023098"/>
    </source>
</evidence>
<protein>
    <recommendedName>
        <fullName evidence="10">3-oxo-5-alpha-steroid 4-dehydrogenase C-terminal domain-containing protein</fullName>
    </recommendedName>
</protein>
<evidence type="ECO:0000256" key="8">
    <source>
        <dbReference type="ARBA" id="ARBA00023136"/>
    </source>
</evidence>
<dbReference type="InParanoid" id="A0A1D2V9H1"/>
<keyword evidence="6" id="KW-0560">Oxidoreductase</keyword>
<keyword evidence="3" id="KW-0444">Lipid biosynthesis</keyword>
<dbReference type="PROSITE" id="PS50244">
    <property type="entry name" value="S5A_REDUCTASE"/>
    <property type="match status" value="1"/>
</dbReference>
<comment type="subcellular location">
    <subcellularLocation>
        <location evidence="1">Membrane</location>
        <topology evidence="1">Multi-pass membrane protein</topology>
    </subcellularLocation>
</comment>
<proteinExistence type="inferred from homology"/>
<keyword evidence="8 9" id="KW-0472">Membrane</keyword>
<dbReference type="PANTHER" id="PTHR10556:SF28">
    <property type="entry name" value="VERY-LONG-CHAIN ENOYL-COA REDUCTASE"/>
    <property type="match status" value="1"/>
</dbReference>
<dbReference type="GO" id="GO:0042761">
    <property type="term" value="P:very long-chain fatty acid biosynthetic process"/>
    <property type="evidence" value="ECO:0007669"/>
    <property type="project" value="TreeGrafter"/>
</dbReference>
<evidence type="ECO:0000313" key="12">
    <source>
        <dbReference type="Proteomes" id="UP000095038"/>
    </source>
</evidence>
<dbReference type="AlphaFoldDB" id="A0A1D2V9H1"/>
<feature type="transmembrane region" description="Helical" evidence="9">
    <location>
        <begin position="189"/>
        <end position="207"/>
    </location>
</feature>
<evidence type="ECO:0000313" key="11">
    <source>
        <dbReference type="EMBL" id="ODV58321.1"/>
    </source>
</evidence>
<dbReference type="InterPro" id="IPR039357">
    <property type="entry name" value="SRD5A/TECR"/>
</dbReference>
<dbReference type="EMBL" id="KV454493">
    <property type="protein sequence ID" value="ODV58321.1"/>
    <property type="molecule type" value="Genomic_DNA"/>
</dbReference>
<keyword evidence="12" id="KW-1185">Reference proteome</keyword>
<dbReference type="InterPro" id="IPR001104">
    <property type="entry name" value="3-oxo-5_a-steroid_4-DH_C"/>
</dbReference>
<organism evidence="11 12">
    <name type="scientific">Ascoidea rubescens DSM 1968</name>
    <dbReference type="NCBI Taxonomy" id="1344418"/>
    <lineage>
        <taxon>Eukaryota</taxon>
        <taxon>Fungi</taxon>
        <taxon>Dikarya</taxon>
        <taxon>Ascomycota</taxon>
        <taxon>Saccharomycotina</taxon>
        <taxon>Saccharomycetes</taxon>
        <taxon>Ascoideaceae</taxon>
        <taxon>Ascoidea</taxon>
    </lineage>
</organism>
<keyword evidence="5 9" id="KW-1133">Transmembrane helix</keyword>
<accession>A0A1D2V9H1</accession>
<evidence type="ECO:0000259" key="10">
    <source>
        <dbReference type="Pfam" id="PF02544"/>
    </source>
</evidence>
<dbReference type="RefSeq" id="XP_020044628.1">
    <property type="nucleotide sequence ID" value="XM_020194102.1"/>
</dbReference>
<name>A0A1D2V9H1_9ASCO</name>
<dbReference type="PANTHER" id="PTHR10556">
    <property type="entry name" value="3-OXO-5-ALPHA-STEROID 4-DEHYDROGENASE"/>
    <property type="match status" value="1"/>
</dbReference>
<evidence type="ECO:0000256" key="4">
    <source>
        <dbReference type="ARBA" id="ARBA00022692"/>
    </source>
</evidence>
<reference evidence="12" key="1">
    <citation type="submission" date="2016-05" db="EMBL/GenBank/DDBJ databases">
        <title>Comparative genomics of biotechnologically important yeasts.</title>
        <authorList>
            <consortium name="DOE Joint Genome Institute"/>
            <person name="Riley R."/>
            <person name="Haridas S."/>
            <person name="Wolfe K.H."/>
            <person name="Lopes M.R."/>
            <person name="Hittinger C.T."/>
            <person name="Goker M."/>
            <person name="Salamov A."/>
            <person name="Wisecaver J."/>
            <person name="Long T.M."/>
            <person name="Aerts A.L."/>
            <person name="Barry K."/>
            <person name="Choi C."/>
            <person name="Clum A."/>
            <person name="Coughlan A.Y."/>
            <person name="Deshpande S."/>
            <person name="Douglass A.P."/>
            <person name="Hanson S.J."/>
            <person name="Klenk H.-P."/>
            <person name="Labutti K."/>
            <person name="Lapidus A."/>
            <person name="Lindquist E."/>
            <person name="Lipzen A."/>
            <person name="Meier-Kolthoff J.P."/>
            <person name="Ohm R.A."/>
            <person name="Otillar R.P."/>
            <person name="Pangilinan J."/>
            <person name="Peng Y."/>
            <person name="Rokas A."/>
            <person name="Rosa C.A."/>
            <person name="Scheuner C."/>
            <person name="Sibirny A.A."/>
            <person name="Slot J.C."/>
            <person name="Stielow J.B."/>
            <person name="Sun H."/>
            <person name="Kurtzman C.P."/>
            <person name="Blackwell M."/>
            <person name="Grigoriev I.V."/>
            <person name="Jeffries T.W."/>
        </authorList>
    </citation>
    <scope>NUCLEOTIDE SEQUENCE [LARGE SCALE GENOMIC DNA]</scope>
    <source>
        <strain evidence="12">DSM 1968</strain>
    </source>
</reference>
<feature type="domain" description="3-oxo-5-alpha-steroid 4-dehydrogenase C-terminal" evidence="10">
    <location>
        <begin position="176"/>
        <end position="339"/>
    </location>
</feature>
<evidence type="ECO:0000256" key="9">
    <source>
        <dbReference type="SAM" id="Phobius"/>
    </source>
</evidence>
<comment type="similarity">
    <text evidence="2">Belongs to the steroid 5-alpha reductase family.</text>
</comment>
<feature type="transmembrane region" description="Helical" evidence="9">
    <location>
        <begin position="296"/>
        <end position="313"/>
    </location>
</feature>
<feature type="transmembrane region" description="Helical" evidence="9">
    <location>
        <begin position="268"/>
        <end position="290"/>
    </location>
</feature>
<keyword evidence="7" id="KW-0443">Lipid metabolism</keyword>
<dbReference type="OrthoDB" id="540503at2759"/>
<dbReference type="GO" id="GO:0005789">
    <property type="term" value="C:endoplasmic reticulum membrane"/>
    <property type="evidence" value="ECO:0007669"/>
    <property type="project" value="EnsemblFungi"/>
</dbReference>